<dbReference type="FunCoup" id="A0A067MIJ1">
    <property type="interactions" value="29"/>
</dbReference>
<reference evidence="2" key="1">
    <citation type="journal article" date="2014" name="Proc. Natl. Acad. Sci. U.S.A.">
        <title>Extensive sampling of basidiomycete genomes demonstrates inadequacy of the white-rot/brown-rot paradigm for wood decay fungi.</title>
        <authorList>
            <person name="Riley R."/>
            <person name="Salamov A.A."/>
            <person name="Brown D.W."/>
            <person name="Nagy L.G."/>
            <person name="Floudas D."/>
            <person name="Held B.W."/>
            <person name="Levasseur A."/>
            <person name="Lombard V."/>
            <person name="Morin E."/>
            <person name="Otillar R."/>
            <person name="Lindquist E.A."/>
            <person name="Sun H."/>
            <person name="LaButti K.M."/>
            <person name="Schmutz J."/>
            <person name="Jabbour D."/>
            <person name="Luo H."/>
            <person name="Baker S.E."/>
            <person name="Pisabarro A.G."/>
            <person name="Walton J.D."/>
            <person name="Blanchette R.A."/>
            <person name="Henrissat B."/>
            <person name="Martin F."/>
            <person name="Cullen D."/>
            <person name="Hibbett D.S."/>
            <person name="Grigoriev I.V."/>
        </authorList>
    </citation>
    <scope>NUCLEOTIDE SEQUENCE [LARGE SCALE GENOMIC DNA]</scope>
    <source>
        <strain evidence="2">FD-172 SS1</strain>
    </source>
</reference>
<dbReference type="InterPro" id="IPR029063">
    <property type="entry name" value="SAM-dependent_MTases_sf"/>
</dbReference>
<dbReference type="EMBL" id="KL198059">
    <property type="protein sequence ID" value="KDQ11361.1"/>
    <property type="molecule type" value="Genomic_DNA"/>
</dbReference>
<evidence type="ECO:0000313" key="1">
    <source>
        <dbReference type="EMBL" id="KDQ11361.1"/>
    </source>
</evidence>
<dbReference type="Gene3D" id="3.40.50.150">
    <property type="entry name" value="Vaccinia Virus protein VP39"/>
    <property type="match status" value="1"/>
</dbReference>
<accession>A0A067MIJ1</accession>
<keyword evidence="2" id="KW-1185">Reference proteome</keyword>
<evidence type="ECO:0000313" key="2">
    <source>
        <dbReference type="Proteomes" id="UP000027195"/>
    </source>
</evidence>
<name>A0A067MIJ1_BOTB1</name>
<sequence>ALARADTFERDFAVRWLTSFVSRASIEWFSSVTSEASDDEDSIDERERLLHDAALLLASCTDMPEAEETDILRTFSLDSGISIVLRDEMVGEDHTSVGLQTWGSSFILAKRMCQSPSSFGLAPHPSGRPLRILELGAGTGLLSLVATKILARDGISAHIVATDFHPSVLSNLEHNFSLNIDPEFPDGVEIHIRSLNWRSFHETTPCALDPVFAEPFDVILGGDLVYNTLHAPWIKSTVKYFLPVRKAGSDDPVAYFHLIMPLRPTYSAECDSVGIAFAPSATPYARELGILEIEEIERERGIGRADEPAYRLYKIGWS</sequence>
<dbReference type="PANTHER" id="PTHR14614:SF147">
    <property type="entry name" value="S-ADENOSYLMETHIONINE-DEPENDENT METHYLTRANSFERASE OF THE SEVEN BETA-STRAND FAMILY"/>
    <property type="match status" value="1"/>
</dbReference>
<feature type="non-terminal residue" evidence="1">
    <location>
        <position position="1"/>
    </location>
</feature>
<dbReference type="GO" id="GO:0008757">
    <property type="term" value="F:S-adenosylmethionine-dependent methyltransferase activity"/>
    <property type="evidence" value="ECO:0007669"/>
    <property type="project" value="UniProtKB-ARBA"/>
</dbReference>
<dbReference type="OrthoDB" id="433955at2759"/>
<dbReference type="AlphaFoldDB" id="A0A067MIJ1"/>
<evidence type="ECO:0008006" key="3">
    <source>
        <dbReference type="Google" id="ProtNLM"/>
    </source>
</evidence>
<organism evidence="1 2">
    <name type="scientific">Botryobasidium botryosum (strain FD-172 SS1)</name>
    <dbReference type="NCBI Taxonomy" id="930990"/>
    <lineage>
        <taxon>Eukaryota</taxon>
        <taxon>Fungi</taxon>
        <taxon>Dikarya</taxon>
        <taxon>Basidiomycota</taxon>
        <taxon>Agaricomycotina</taxon>
        <taxon>Agaricomycetes</taxon>
        <taxon>Cantharellales</taxon>
        <taxon>Botryobasidiaceae</taxon>
        <taxon>Botryobasidium</taxon>
    </lineage>
</organism>
<dbReference type="Proteomes" id="UP000027195">
    <property type="component" value="Unassembled WGS sequence"/>
</dbReference>
<proteinExistence type="predicted"/>
<dbReference type="PANTHER" id="PTHR14614">
    <property type="entry name" value="HEPATOCELLULAR CARCINOMA-ASSOCIATED ANTIGEN"/>
    <property type="match status" value="1"/>
</dbReference>
<dbReference type="STRING" id="930990.A0A067MIJ1"/>
<gene>
    <name evidence="1" type="ORF">BOTBODRAFT_84841</name>
</gene>
<dbReference type="Pfam" id="PF10294">
    <property type="entry name" value="Methyltransf_16"/>
    <property type="match status" value="1"/>
</dbReference>
<dbReference type="InterPro" id="IPR019410">
    <property type="entry name" value="Methyltransf_16"/>
</dbReference>
<dbReference type="SUPFAM" id="SSF53335">
    <property type="entry name" value="S-adenosyl-L-methionine-dependent methyltransferases"/>
    <property type="match status" value="1"/>
</dbReference>
<feature type="non-terminal residue" evidence="1">
    <location>
        <position position="318"/>
    </location>
</feature>
<protein>
    <recommendedName>
        <fullName evidence="3">FAM86 N-terminal domain-containing protein</fullName>
    </recommendedName>
</protein>
<dbReference type="CDD" id="cd02440">
    <property type="entry name" value="AdoMet_MTases"/>
    <property type="match status" value="1"/>
</dbReference>
<dbReference type="InParanoid" id="A0A067MIJ1"/>
<dbReference type="HOGENOM" id="CLU_030437_1_0_1"/>